<gene>
    <name evidence="1" type="ORF">GWK47_028671</name>
</gene>
<protein>
    <submittedName>
        <fullName evidence="1">Uncharacterized protein</fullName>
    </submittedName>
</protein>
<sequence>MMVTSLLGGGKATESVEATCGETRALLKMAHPAQSLVYMWTRKHGLTGKELNTLEILVKYCLQVYFKLYYDIKVHHRLEDGPKHILTQLE</sequence>
<proteinExistence type="predicted"/>
<organism evidence="1 2">
    <name type="scientific">Chionoecetes opilio</name>
    <name type="common">Atlantic snow crab</name>
    <name type="synonym">Cancer opilio</name>
    <dbReference type="NCBI Taxonomy" id="41210"/>
    <lineage>
        <taxon>Eukaryota</taxon>
        <taxon>Metazoa</taxon>
        <taxon>Ecdysozoa</taxon>
        <taxon>Arthropoda</taxon>
        <taxon>Crustacea</taxon>
        <taxon>Multicrustacea</taxon>
        <taxon>Malacostraca</taxon>
        <taxon>Eumalacostraca</taxon>
        <taxon>Eucarida</taxon>
        <taxon>Decapoda</taxon>
        <taxon>Pleocyemata</taxon>
        <taxon>Brachyura</taxon>
        <taxon>Eubrachyura</taxon>
        <taxon>Majoidea</taxon>
        <taxon>Majidae</taxon>
        <taxon>Chionoecetes</taxon>
    </lineage>
</organism>
<comment type="caution">
    <text evidence="1">The sequence shown here is derived from an EMBL/GenBank/DDBJ whole genome shotgun (WGS) entry which is preliminary data.</text>
</comment>
<dbReference type="EMBL" id="JACEEZ010000369">
    <property type="protein sequence ID" value="KAG0730225.1"/>
    <property type="molecule type" value="Genomic_DNA"/>
</dbReference>
<reference evidence="1" key="1">
    <citation type="submission" date="2020-07" db="EMBL/GenBank/DDBJ databases">
        <title>The High-quality genome of the commercially important snow crab, Chionoecetes opilio.</title>
        <authorList>
            <person name="Jeong J.-H."/>
            <person name="Ryu S."/>
        </authorList>
    </citation>
    <scope>NUCLEOTIDE SEQUENCE</scope>
    <source>
        <strain evidence="1">MADBK_172401_WGS</strain>
        <tissue evidence="1">Digestive gland</tissue>
    </source>
</reference>
<dbReference type="Proteomes" id="UP000770661">
    <property type="component" value="Unassembled WGS sequence"/>
</dbReference>
<accession>A0A8J4YNI0</accession>
<evidence type="ECO:0000313" key="1">
    <source>
        <dbReference type="EMBL" id="KAG0730225.1"/>
    </source>
</evidence>
<name>A0A8J4YNI0_CHIOP</name>
<keyword evidence="2" id="KW-1185">Reference proteome</keyword>
<evidence type="ECO:0000313" key="2">
    <source>
        <dbReference type="Proteomes" id="UP000770661"/>
    </source>
</evidence>
<dbReference type="AlphaFoldDB" id="A0A8J4YNI0"/>